<feature type="compositionally biased region" description="Basic and acidic residues" evidence="1">
    <location>
        <begin position="1"/>
        <end position="29"/>
    </location>
</feature>
<protein>
    <submittedName>
        <fullName evidence="2">Uncharacterized protein</fullName>
    </submittedName>
</protein>
<evidence type="ECO:0000313" key="3">
    <source>
        <dbReference type="Proteomes" id="UP001221898"/>
    </source>
</evidence>
<keyword evidence="3" id="KW-1185">Reference proteome</keyword>
<dbReference type="Proteomes" id="UP001221898">
    <property type="component" value="Unassembled WGS sequence"/>
</dbReference>
<evidence type="ECO:0000313" key="2">
    <source>
        <dbReference type="EMBL" id="KAJ8394060.1"/>
    </source>
</evidence>
<feature type="region of interest" description="Disordered" evidence="1">
    <location>
        <begin position="96"/>
        <end position="130"/>
    </location>
</feature>
<reference evidence="2" key="1">
    <citation type="journal article" date="2023" name="Science">
        <title>Genome structures resolve the early diversification of teleost fishes.</title>
        <authorList>
            <person name="Parey E."/>
            <person name="Louis A."/>
            <person name="Montfort J."/>
            <person name="Bouchez O."/>
            <person name="Roques C."/>
            <person name="Iampietro C."/>
            <person name="Lluch J."/>
            <person name="Castinel A."/>
            <person name="Donnadieu C."/>
            <person name="Desvignes T."/>
            <person name="Floi Bucao C."/>
            <person name="Jouanno E."/>
            <person name="Wen M."/>
            <person name="Mejri S."/>
            <person name="Dirks R."/>
            <person name="Jansen H."/>
            <person name="Henkel C."/>
            <person name="Chen W.J."/>
            <person name="Zahm M."/>
            <person name="Cabau C."/>
            <person name="Klopp C."/>
            <person name="Thompson A.W."/>
            <person name="Robinson-Rechavi M."/>
            <person name="Braasch I."/>
            <person name="Lecointre G."/>
            <person name="Bobe J."/>
            <person name="Postlethwait J.H."/>
            <person name="Berthelot C."/>
            <person name="Roest Crollius H."/>
            <person name="Guiguen Y."/>
        </authorList>
    </citation>
    <scope>NUCLEOTIDE SEQUENCE</scope>
    <source>
        <strain evidence="2">NC1722</strain>
    </source>
</reference>
<feature type="region of interest" description="Disordered" evidence="1">
    <location>
        <begin position="1"/>
        <end position="84"/>
    </location>
</feature>
<sequence length="130" mass="13551">MRCAAERPARQQPLETDRSGEHSLHKSPEKSIGAEVSLSDFAECGASGQAAPSLRSLRASGGAPEPSVPGPRSPRGGRRKEVFGAKSVRVITACPAFRGPTSCSGDRPRRRGSSPRPSGAAADKKDVTDS</sequence>
<dbReference type="EMBL" id="JAINUG010000130">
    <property type="protein sequence ID" value="KAJ8394060.1"/>
    <property type="molecule type" value="Genomic_DNA"/>
</dbReference>
<gene>
    <name evidence="2" type="ORF">AAFF_G00054040</name>
</gene>
<organism evidence="2 3">
    <name type="scientific">Aldrovandia affinis</name>
    <dbReference type="NCBI Taxonomy" id="143900"/>
    <lineage>
        <taxon>Eukaryota</taxon>
        <taxon>Metazoa</taxon>
        <taxon>Chordata</taxon>
        <taxon>Craniata</taxon>
        <taxon>Vertebrata</taxon>
        <taxon>Euteleostomi</taxon>
        <taxon>Actinopterygii</taxon>
        <taxon>Neopterygii</taxon>
        <taxon>Teleostei</taxon>
        <taxon>Notacanthiformes</taxon>
        <taxon>Halosauridae</taxon>
        <taxon>Aldrovandia</taxon>
    </lineage>
</organism>
<dbReference type="AlphaFoldDB" id="A0AAD7S161"/>
<comment type="caution">
    <text evidence="2">The sequence shown here is derived from an EMBL/GenBank/DDBJ whole genome shotgun (WGS) entry which is preliminary data.</text>
</comment>
<name>A0AAD7S161_9TELE</name>
<accession>A0AAD7S161</accession>
<proteinExistence type="predicted"/>
<evidence type="ECO:0000256" key="1">
    <source>
        <dbReference type="SAM" id="MobiDB-lite"/>
    </source>
</evidence>